<evidence type="ECO:0000313" key="2">
    <source>
        <dbReference type="EMBL" id="ANS26810.1"/>
    </source>
</evidence>
<dbReference type="EMBL" id="CP009111">
    <property type="protein sequence ID" value="ANS26810.1"/>
    <property type="molecule type" value="Genomic_DNA"/>
</dbReference>
<evidence type="ECO:0000313" key="6">
    <source>
        <dbReference type="Proteomes" id="UP001066327"/>
    </source>
</evidence>
<dbReference type="Pfam" id="PF07045">
    <property type="entry name" value="DUF1330"/>
    <property type="match status" value="1"/>
</dbReference>
<proteinExistence type="predicted"/>
<dbReference type="PANTHER" id="PTHR41521">
    <property type="match status" value="1"/>
</dbReference>
<evidence type="ECO:0000313" key="4">
    <source>
        <dbReference type="EMBL" id="WLF49462.1"/>
    </source>
</evidence>
<dbReference type="Proteomes" id="UP001066327">
    <property type="component" value="Unassembled WGS sequence"/>
</dbReference>
<reference evidence="3" key="2">
    <citation type="submission" date="2022-12" db="EMBL/GenBank/DDBJ databases">
        <authorList>
            <person name="Krivoruchko A.V."/>
            <person name="Elkin A."/>
        </authorList>
    </citation>
    <scope>NUCLEOTIDE SEQUENCE</scope>
    <source>
        <strain evidence="3">IEGM 249</strain>
    </source>
</reference>
<sequence>MSAYGMAHLENVDMGPQIVEYLERIDGTLRPFSGKFIVHGGRQDVVEGTSDGAFIVIEFPDREHLEGWYASDAYREILPLRAEHSDGLVIMADGVDADHKATDILG</sequence>
<feature type="domain" description="DUF1330" evidence="1">
    <location>
        <begin position="2"/>
        <end position="94"/>
    </location>
</feature>
<dbReference type="Proteomes" id="UP000186108">
    <property type="component" value="Chromosome"/>
</dbReference>
<protein>
    <submittedName>
        <fullName evidence="3">DUF1330 domain-containing protein</fullName>
    </submittedName>
</protein>
<dbReference type="PANTHER" id="PTHR41521:SF4">
    <property type="entry name" value="BLR0684 PROTEIN"/>
    <property type="match status" value="1"/>
</dbReference>
<dbReference type="PATRIC" id="fig|37919.13.peg.2156"/>
<dbReference type="EMBL" id="JAPWIS010000001">
    <property type="protein sequence ID" value="MCZ4582296.1"/>
    <property type="molecule type" value="Genomic_DNA"/>
</dbReference>
<reference evidence="4" key="3">
    <citation type="submission" date="2023-07" db="EMBL/GenBank/DDBJ databases">
        <title>Genomic analysis of Rhodococcus opacus VOC-14 with glycol ethers degradation activity.</title>
        <authorList>
            <person name="Narkevich D.A."/>
            <person name="Hlushen A.M."/>
            <person name="Akhremchuk A.E."/>
            <person name="Sikolenko M.A."/>
            <person name="Valentovich L.N."/>
        </authorList>
    </citation>
    <scope>NUCLEOTIDE SEQUENCE</scope>
    <source>
        <strain evidence="4">VOC-14</strain>
    </source>
</reference>
<dbReference type="Proteomes" id="UP001231166">
    <property type="component" value="Chromosome"/>
</dbReference>
<dbReference type="RefSeq" id="WP_007300195.1">
    <property type="nucleotide sequence ID" value="NZ_CAJUXZ010000001.1"/>
</dbReference>
<evidence type="ECO:0000313" key="3">
    <source>
        <dbReference type="EMBL" id="MCZ4582296.1"/>
    </source>
</evidence>
<gene>
    <name evidence="3" type="ORF">O4328_01155</name>
    <name evidence="4" type="ORF">Q5707_10930</name>
    <name evidence="2" type="ORF">R1CP_10485</name>
</gene>
<evidence type="ECO:0000259" key="1">
    <source>
        <dbReference type="Pfam" id="PF07045"/>
    </source>
</evidence>
<reference evidence="2 5" key="1">
    <citation type="submission" date="2014-07" db="EMBL/GenBank/DDBJ databases">
        <authorList>
            <person name="Zhang J.E."/>
            <person name="Yang H."/>
            <person name="Guo J."/>
            <person name="Deng Z."/>
            <person name="Luo H."/>
            <person name="Luo M."/>
            <person name="Zhao B."/>
        </authorList>
    </citation>
    <scope>NUCLEOTIDE SEQUENCE [LARGE SCALE GENOMIC DNA]</scope>
    <source>
        <strain evidence="2 5">1CP</strain>
    </source>
</reference>
<dbReference type="InterPro" id="IPR010753">
    <property type="entry name" value="DUF1330"/>
</dbReference>
<dbReference type="SUPFAM" id="SSF54909">
    <property type="entry name" value="Dimeric alpha+beta barrel"/>
    <property type="match status" value="1"/>
</dbReference>
<keyword evidence="6" id="KW-1185">Reference proteome</keyword>
<organism evidence="2 5">
    <name type="scientific">Rhodococcus opacus</name>
    <name type="common">Nocardia opaca</name>
    <dbReference type="NCBI Taxonomy" id="37919"/>
    <lineage>
        <taxon>Bacteria</taxon>
        <taxon>Bacillati</taxon>
        <taxon>Actinomycetota</taxon>
        <taxon>Actinomycetes</taxon>
        <taxon>Mycobacteriales</taxon>
        <taxon>Nocardiaceae</taxon>
        <taxon>Rhodococcus</taxon>
    </lineage>
</organism>
<name>A0A1B1K2G7_RHOOP</name>
<dbReference type="Gene3D" id="3.30.70.100">
    <property type="match status" value="1"/>
</dbReference>
<dbReference type="InterPro" id="IPR011008">
    <property type="entry name" value="Dimeric_a/b-barrel"/>
</dbReference>
<evidence type="ECO:0000313" key="5">
    <source>
        <dbReference type="Proteomes" id="UP000186108"/>
    </source>
</evidence>
<dbReference type="EMBL" id="CP130953">
    <property type="protein sequence ID" value="WLF49462.1"/>
    <property type="molecule type" value="Genomic_DNA"/>
</dbReference>
<dbReference type="AlphaFoldDB" id="A0A1B1K2G7"/>
<accession>A0A1B1K2G7</accession>